<dbReference type="InterPro" id="IPR050316">
    <property type="entry name" value="Tyrosinase/Hemocyanin"/>
</dbReference>
<evidence type="ECO:0000259" key="4">
    <source>
        <dbReference type="PROSITE" id="PS00497"/>
    </source>
</evidence>
<dbReference type="GO" id="GO:0016491">
    <property type="term" value="F:oxidoreductase activity"/>
    <property type="evidence" value="ECO:0007669"/>
    <property type="project" value="UniProtKB-KW"/>
</dbReference>
<evidence type="ECO:0000256" key="2">
    <source>
        <dbReference type="ARBA" id="ARBA00023002"/>
    </source>
</evidence>
<dbReference type="PANTHER" id="PTHR11474">
    <property type="entry name" value="TYROSINASE FAMILY MEMBER"/>
    <property type="match status" value="1"/>
</dbReference>
<evidence type="ECO:0000256" key="3">
    <source>
        <dbReference type="SAM" id="SignalP"/>
    </source>
</evidence>
<dbReference type="InterPro" id="IPR008922">
    <property type="entry name" value="Di-copper_centre_dom_sf"/>
</dbReference>
<dbReference type="PROSITE" id="PS00497">
    <property type="entry name" value="TYROSINASE_1"/>
    <property type="match status" value="1"/>
</dbReference>
<sequence>MLLLYCHYLFLLLCSGFVVAESNASLGIDNLAAQALMGLRDYSKHNGNLSSSTGCTFETAVKRRDWHDLTENERKHYIDAVLCLSKRPAITPTSEWPGVRNRYDDFVATHVHNSMDIHGTSSFLPWHRYFVYTYEKSLRSECNYTGYQPYWNHARYADNPLASPIFDGSEVSFSGTGIDAVTTTNPDNPLVLPYRGGGGCIFTGPFMNWTVNIGPIAKLWLEVPDNSQLDGRAYNPRCIRRDVNAYVSSHSTTDTNITDLITQSTTFSSFQKTLESTGDPLANPGVLGVHAGGHYTHGGDPGGDFFMSPGDPVFWLHHAGIDRYWWMWQNYLAPKKRTMEIGLTMTMFDDPPSRNGTLEDVMDFGVIGGRNVRVGDVMSSLKGEFCYVYV</sequence>
<proteinExistence type="predicted"/>
<comment type="caution">
    <text evidence="6">The sequence shown here is derived from an EMBL/GenBank/DDBJ whole genome shotgun (WGS) entry which is preliminary data.</text>
</comment>
<evidence type="ECO:0000256" key="1">
    <source>
        <dbReference type="ARBA" id="ARBA00022723"/>
    </source>
</evidence>
<dbReference type="OrthoDB" id="6132182at2759"/>
<dbReference type="PRINTS" id="PR00092">
    <property type="entry name" value="TYROSINASE"/>
</dbReference>
<feature type="chain" id="PRO_5040441579" evidence="3">
    <location>
        <begin position="21"/>
        <end position="390"/>
    </location>
</feature>
<protein>
    <submittedName>
        <fullName evidence="6">Di-copper centre-containing protein</fullName>
    </submittedName>
</protein>
<dbReference type="SUPFAM" id="SSF48056">
    <property type="entry name" value="Di-copper centre-containing domain"/>
    <property type="match status" value="1"/>
</dbReference>
<dbReference type="InterPro" id="IPR002227">
    <property type="entry name" value="Tyrosinase_Cu-bd"/>
</dbReference>
<organism evidence="6 7">
    <name type="scientific">Tothia fuscella</name>
    <dbReference type="NCBI Taxonomy" id="1048955"/>
    <lineage>
        <taxon>Eukaryota</taxon>
        <taxon>Fungi</taxon>
        <taxon>Dikarya</taxon>
        <taxon>Ascomycota</taxon>
        <taxon>Pezizomycotina</taxon>
        <taxon>Dothideomycetes</taxon>
        <taxon>Pleosporomycetidae</taxon>
        <taxon>Venturiales</taxon>
        <taxon>Cylindrosympodiaceae</taxon>
        <taxon>Tothia</taxon>
    </lineage>
</organism>
<evidence type="ECO:0000259" key="5">
    <source>
        <dbReference type="PROSITE" id="PS00498"/>
    </source>
</evidence>
<dbReference type="Gene3D" id="1.10.1280.10">
    <property type="entry name" value="Di-copper center containing domain from catechol oxidase"/>
    <property type="match status" value="1"/>
</dbReference>
<feature type="signal peptide" evidence="3">
    <location>
        <begin position="1"/>
        <end position="20"/>
    </location>
</feature>
<dbReference type="Pfam" id="PF00264">
    <property type="entry name" value="Tyrosinase"/>
    <property type="match status" value="1"/>
</dbReference>
<accession>A0A9P4NV31</accession>
<feature type="domain" description="Tyrosinase copper-binding" evidence="5">
    <location>
        <begin position="311"/>
        <end position="322"/>
    </location>
</feature>
<dbReference type="PANTHER" id="PTHR11474:SF125">
    <property type="entry name" value="N-ACETYL-6-HYDROXYTRYPTOPHAN OXIDASE IVOB-RELATED"/>
    <property type="match status" value="1"/>
</dbReference>
<name>A0A9P4NV31_9PEZI</name>
<dbReference type="EMBL" id="MU007027">
    <property type="protein sequence ID" value="KAF2432267.1"/>
    <property type="molecule type" value="Genomic_DNA"/>
</dbReference>
<keyword evidence="3" id="KW-0732">Signal</keyword>
<reference evidence="6" key="1">
    <citation type="journal article" date="2020" name="Stud. Mycol.">
        <title>101 Dothideomycetes genomes: a test case for predicting lifestyles and emergence of pathogens.</title>
        <authorList>
            <person name="Haridas S."/>
            <person name="Albert R."/>
            <person name="Binder M."/>
            <person name="Bloem J."/>
            <person name="Labutti K."/>
            <person name="Salamov A."/>
            <person name="Andreopoulos B."/>
            <person name="Baker S."/>
            <person name="Barry K."/>
            <person name="Bills G."/>
            <person name="Bluhm B."/>
            <person name="Cannon C."/>
            <person name="Castanera R."/>
            <person name="Culley D."/>
            <person name="Daum C."/>
            <person name="Ezra D."/>
            <person name="Gonzalez J."/>
            <person name="Henrissat B."/>
            <person name="Kuo A."/>
            <person name="Liang C."/>
            <person name="Lipzen A."/>
            <person name="Lutzoni F."/>
            <person name="Magnuson J."/>
            <person name="Mondo S."/>
            <person name="Nolan M."/>
            <person name="Ohm R."/>
            <person name="Pangilinan J."/>
            <person name="Park H.-J."/>
            <person name="Ramirez L."/>
            <person name="Alfaro M."/>
            <person name="Sun H."/>
            <person name="Tritt A."/>
            <person name="Yoshinaga Y."/>
            <person name="Zwiers L.-H."/>
            <person name="Turgeon B."/>
            <person name="Goodwin S."/>
            <person name="Spatafora J."/>
            <person name="Crous P."/>
            <person name="Grigoriev I."/>
        </authorList>
    </citation>
    <scope>NUCLEOTIDE SEQUENCE</scope>
    <source>
        <strain evidence="6">CBS 130266</strain>
    </source>
</reference>
<keyword evidence="7" id="KW-1185">Reference proteome</keyword>
<dbReference type="GO" id="GO:0046872">
    <property type="term" value="F:metal ion binding"/>
    <property type="evidence" value="ECO:0007669"/>
    <property type="project" value="UniProtKB-KW"/>
</dbReference>
<keyword evidence="2" id="KW-0560">Oxidoreductase</keyword>
<gene>
    <name evidence="6" type="ORF">EJ08DRAFT_659269</name>
</gene>
<dbReference type="Proteomes" id="UP000800235">
    <property type="component" value="Unassembled WGS sequence"/>
</dbReference>
<dbReference type="PROSITE" id="PS00498">
    <property type="entry name" value="TYROSINASE_2"/>
    <property type="match status" value="1"/>
</dbReference>
<feature type="domain" description="Tyrosinase copper-binding" evidence="4">
    <location>
        <begin position="118"/>
        <end position="135"/>
    </location>
</feature>
<evidence type="ECO:0000313" key="7">
    <source>
        <dbReference type="Proteomes" id="UP000800235"/>
    </source>
</evidence>
<evidence type="ECO:0000313" key="6">
    <source>
        <dbReference type="EMBL" id="KAF2432267.1"/>
    </source>
</evidence>
<dbReference type="AlphaFoldDB" id="A0A9P4NV31"/>
<keyword evidence="1" id="KW-0479">Metal-binding</keyword>